<dbReference type="Proteomes" id="UP000509448">
    <property type="component" value="Chromosome"/>
</dbReference>
<name>A0A4V0P1F0_9ARCH</name>
<sequence length="48" mass="5609">MAKYDGVRGQVLLEVEERENELVLIFQDNRFLFVRVENGKLVTESVPE</sequence>
<evidence type="ECO:0000313" key="2">
    <source>
        <dbReference type="Proteomes" id="UP000509448"/>
    </source>
</evidence>
<dbReference type="RefSeq" id="WP_174447836.1">
    <property type="nucleotide sequence ID" value="NZ_AP018732.1"/>
</dbReference>
<accession>A0A4V0P1F0</accession>
<organism evidence="1 2">
    <name type="scientific">Conexivisphaera calida</name>
    <dbReference type="NCBI Taxonomy" id="1874277"/>
    <lineage>
        <taxon>Archaea</taxon>
        <taxon>Nitrososphaerota</taxon>
        <taxon>Conexivisphaeria</taxon>
        <taxon>Conexivisphaerales</taxon>
        <taxon>Conexivisphaeraceae</taxon>
        <taxon>Conexivisphaera</taxon>
    </lineage>
</organism>
<keyword evidence="2" id="KW-1185">Reference proteome</keyword>
<gene>
    <name evidence="1" type="ORF">NAS2_0077</name>
</gene>
<dbReference type="GeneID" id="55583896"/>
<reference evidence="1 2" key="1">
    <citation type="journal article" date="2019" name="ISME J.">
        <title>Isolation and characterization of a thermophilic sulfur- and iron-reducing thaumarchaeote from a terrestrial acidic hot spring.</title>
        <authorList>
            <person name="Kato S."/>
            <person name="Itoh T."/>
            <person name="Yuki M."/>
            <person name="Nagamori M."/>
            <person name="Ohnishi M."/>
            <person name="Uematsu K."/>
            <person name="Suzuki K."/>
            <person name="Takashina T."/>
            <person name="Ohkuma M."/>
        </authorList>
    </citation>
    <scope>NUCLEOTIDE SEQUENCE [LARGE SCALE GENOMIC DNA]</scope>
    <source>
        <strain evidence="1 2">NAS-02</strain>
    </source>
</reference>
<proteinExistence type="predicted"/>
<evidence type="ECO:0000313" key="1">
    <source>
        <dbReference type="EMBL" id="BBE41490.1"/>
    </source>
</evidence>
<protein>
    <submittedName>
        <fullName evidence="1">Uncharacterized protein</fullName>
    </submittedName>
</protein>
<dbReference type="KEGG" id="ccai:NAS2_0077"/>
<dbReference type="AlphaFoldDB" id="A0A4V0P1F0"/>
<dbReference type="EMBL" id="AP018732">
    <property type="protein sequence ID" value="BBE41490.1"/>
    <property type="molecule type" value="Genomic_DNA"/>
</dbReference>